<evidence type="ECO:0000313" key="2">
    <source>
        <dbReference type="EMBL" id="OJD27127.1"/>
    </source>
</evidence>
<proteinExistence type="predicted"/>
<sequence length="188" mass="20970">MTSYSSASQAYERERTSAIGIPPSTASASTPLTSMSDKYRGATVEDLDPPAALSTSPHDQISSALLAAYERDYTHLTVISSSSRSLLGYLSIPRLKAQLKEGTVRESDPVEKAMLRFRRRGHVYKIITMDTPLEELEIFFDGELVKEDGCVERREKQDFAVVTDASRKFVLGVATRQDLYNFVKRRPG</sequence>
<comment type="caution">
    <text evidence="2">The sequence shown here is derived from an EMBL/GenBank/DDBJ whole genome shotgun (WGS) entry which is preliminary data.</text>
</comment>
<dbReference type="SUPFAM" id="SSF54631">
    <property type="entry name" value="CBS-domain pair"/>
    <property type="match status" value="1"/>
</dbReference>
<dbReference type="OrthoDB" id="2536440at2759"/>
<dbReference type="AlphaFoldDB" id="A0A1J9REW7"/>
<dbReference type="InterPro" id="IPR046342">
    <property type="entry name" value="CBS_dom_sf"/>
</dbReference>
<dbReference type="EMBL" id="LGTZ01000135">
    <property type="protein sequence ID" value="OJD27127.1"/>
    <property type="molecule type" value="Genomic_DNA"/>
</dbReference>
<dbReference type="PANTHER" id="PTHR42115">
    <property type="entry name" value="BETA-SYNTHASE (BETA-THIONASE), PUTATIVE (AFU_ORTHOLOGUE AFUA_3G08420)-RELATED"/>
    <property type="match status" value="1"/>
</dbReference>
<protein>
    <recommendedName>
        <fullName evidence="4">Cystathionine beta-synthase</fullName>
    </recommendedName>
</protein>
<name>A0A1J9REW7_9EURO</name>
<feature type="region of interest" description="Disordered" evidence="1">
    <location>
        <begin position="1"/>
        <end position="34"/>
    </location>
</feature>
<dbReference type="VEuPathDB" id="FungiDB:ACJ73_01477"/>
<keyword evidence="3" id="KW-1185">Reference proteome</keyword>
<dbReference type="PANTHER" id="PTHR42115:SF1">
    <property type="entry name" value="BETA-SYNTHASE (BETA-THIONASE), PUTATIVE (AFU_ORTHOLOGUE AFUA_3G08420)-RELATED"/>
    <property type="match status" value="1"/>
</dbReference>
<evidence type="ECO:0000256" key="1">
    <source>
        <dbReference type="SAM" id="MobiDB-lite"/>
    </source>
</evidence>
<gene>
    <name evidence="2" type="ORF">ACJ73_01477</name>
</gene>
<dbReference type="Gene3D" id="3.10.580.10">
    <property type="entry name" value="CBS-domain"/>
    <property type="match status" value="1"/>
</dbReference>
<evidence type="ECO:0008006" key="4">
    <source>
        <dbReference type="Google" id="ProtNLM"/>
    </source>
</evidence>
<dbReference type="Proteomes" id="UP000242791">
    <property type="component" value="Unassembled WGS sequence"/>
</dbReference>
<organism evidence="2 3">
    <name type="scientific">Blastomyces percursus</name>
    <dbReference type="NCBI Taxonomy" id="1658174"/>
    <lineage>
        <taxon>Eukaryota</taxon>
        <taxon>Fungi</taxon>
        <taxon>Dikarya</taxon>
        <taxon>Ascomycota</taxon>
        <taxon>Pezizomycotina</taxon>
        <taxon>Eurotiomycetes</taxon>
        <taxon>Eurotiomycetidae</taxon>
        <taxon>Onygenales</taxon>
        <taxon>Ajellomycetaceae</taxon>
        <taxon>Blastomyces</taxon>
    </lineage>
</organism>
<evidence type="ECO:0000313" key="3">
    <source>
        <dbReference type="Proteomes" id="UP000242791"/>
    </source>
</evidence>
<feature type="compositionally biased region" description="Low complexity" evidence="1">
    <location>
        <begin position="22"/>
        <end position="34"/>
    </location>
</feature>
<reference evidence="2 3" key="1">
    <citation type="submission" date="2015-08" db="EMBL/GenBank/DDBJ databases">
        <title>Emmonsia species relationships and genome sequence.</title>
        <authorList>
            <person name="Cuomo C.A."/>
            <person name="Schwartz I.S."/>
            <person name="Kenyon C."/>
            <person name="De Hoog G.S."/>
            <person name="Govender N.P."/>
            <person name="Botha A."/>
            <person name="Moreno L."/>
            <person name="De Vries M."/>
            <person name="Munoz J.F."/>
            <person name="Stielow J.B."/>
        </authorList>
    </citation>
    <scope>NUCLEOTIDE SEQUENCE [LARGE SCALE GENOMIC DNA]</scope>
    <source>
        <strain evidence="2 3">EI222</strain>
    </source>
</reference>
<accession>A0A1J9REW7</accession>